<organism evidence="3 4">
    <name type="scientific">Pandoraea apista</name>
    <dbReference type="NCBI Taxonomy" id="93218"/>
    <lineage>
        <taxon>Bacteria</taxon>
        <taxon>Pseudomonadati</taxon>
        <taxon>Pseudomonadota</taxon>
        <taxon>Betaproteobacteria</taxon>
        <taxon>Burkholderiales</taxon>
        <taxon>Burkholderiaceae</taxon>
        <taxon>Pandoraea</taxon>
    </lineage>
</organism>
<feature type="compositionally biased region" description="Polar residues" evidence="1">
    <location>
        <begin position="213"/>
        <end position="233"/>
    </location>
</feature>
<accession>A0ABX9ZPW8</accession>
<keyword evidence="4" id="KW-1185">Reference proteome</keyword>
<sequence>MPRFVTVRSLAMCIILSLPMLAQADCRDRLEGWTKTLHPGRTLDTDLASCKVWPANPALTLVALPLPQKGSTDDDKVYDLEVLVTDSQTGKVVAQRFEASALESDAVRLRSISLDTAPWRLTPQVLAFGVRTDFEGSSRVNPFSQSVLNLYVIDGAKLRKVVDKLATQTGGGEWDGNCAGSFSDTSRGVSVGPAGKNGYAKLIVSEKTLTTTNKPARNDCASQESTSKRSNVTLEYDGERYPVPKALRGS</sequence>
<evidence type="ECO:0008006" key="5">
    <source>
        <dbReference type="Google" id="ProtNLM"/>
    </source>
</evidence>
<comment type="caution">
    <text evidence="3">The sequence shown here is derived from an EMBL/GenBank/DDBJ whole genome shotgun (WGS) entry which is preliminary data.</text>
</comment>
<feature type="region of interest" description="Disordered" evidence="1">
    <location>
        <begin position="213"/>
        <end position="250"/>
    </location>
</feature>
<dbReference type="EMBL" id="RWHX01000017">
    <property type="protein sequence ID" value="RSK81347.1"/>
    <property type="molecule type" value="Genomic_DNA"/>
</dbReference>
<dbReference type="Proteomes" id="UP000270216">
    <property type="component" value="Unassembled WGS sequence"/>
</dbReference>
<evidence type="ECO:0000313" key="4">
    <source>
        <dbReference type="Proteomes" id="UP000270216"/>
    </source>
</evidence>
<evidence type="ECO:0000313" key="3">
    <source>
        <dbReference type="EMBL" id="RSK81347.1"/>
    </source>
</evidence>
<reference evidence="3 4" key="1">
    <citation type="submission" date="2018-12" db="EMBL/GenBank/DDBJ databases">
        <title>Whole genome sequence of a Pandoraea apista isolate from a patient with cystic fibrosis.</title>
        <authorList>
            <person name="Kenna D.T."/>
            <person name="Turton J.F."/>
        </authorList>
    </citation>
    <scope>NUCLEOTIDE SEQUENCE [LARGE SCALE GENOMIC DNA]</scope>
    <source>
        <strain evidence="3 4">Pa13324</strain>
    </source>
</reference>
<protein>
    <recommendedName>
        <fullName evidence="5">Multidrug ABC transporter ATPase</fullName>
    </recommendedName>
</protein>
<evidence type="ECO:0000256" key="1">
    <source>
        <dbReference type="SAM" id="MobiDB-lite"/>
    </source>
</evidence>
<feature type="signal peptide" evidence="2">
    <location>
        <begin position="1"/>
        <end position="24"/>
    </location>
</feature>
<name>A0ABX9ZPW8_9BURK</name>
<feature type="chain" id="PRO_5047467876" description="Multidrug ABC transporter ATPase" evidence="2">
    <location>
        <begin position="25"/>
        <end position="250"/>
    </location>
</feature>
<proteinExistence type="predicted"/>
<evidence type="ECO:0000256" key="2">
    <source>
        <dbReference type="SAM" id="SignalP"/>
    </source>
</evidence>
<gene>
    <name evidence="3" type="ORF">EJE83_11555</name>
</gene>
<dbReference type="RefSeq" id="WP_052765647.1">
    <property type="nucleotide sequence ID" value="NZ_CP010518.4"/>
</dbReference>
<keyword evidence="2" id="KW-0732">Signal</keyword>